<dbReference type="PANTHER" id="PTHR33138:SF11">
    <property type="entry name" value="KINASE-LIKE PROTEIN"/>
    <property type="match status" value="1"/>
</dbReference>
<dbReference type="EMBL" id="KI630689">
    <property type="protein sequence ID" value="EYU34423.1"/>
    <property type="molecule type" value="Genomic_DNA"/>
</dbReference>
<evidence type="ECO:0000259" key="3">
    <source>
        <dbReference type="Pfam" id="PF13947"/>
    </source>
</evidence>
<feature type="domain" description="Wall-associated receptor kinase galacturonan-binding" evidence="3">
    <location>
        <begin position="80"/>
        <end position="137"/>
    </location>
</feature>
<dbReference type="Proteomes" id="UP000030748">
    <property type="component" value="Unassembled WGS sequence"/>
</dbReference>
<evidence type="ECO:0000313" key="5">
    <source>
        <dbReference type="Proteomes" id="UP000030748"/>
    </source>
</evidence>
<feature type="non-terminal residue" evidence="4">
    <location>
        <position position="1"/>
    </location>
</feature>
<keyword evidence="5" id="KW-1185">Reference proteome</keyword>
<dbReference type="InterPro" id="IPR025287">
    <property type="entry name" value="WAK_GUB"/>
</dbReference>
<comment type="subcellular location">
    <subcellularLocation>
        <location evidence="1">Membrane</location>
        <topology evidence="1">Single-pass membrane protein</topology>
    </subcellularLocation>
</comment>
<organism evidence="4 5">
    <name type="scientific">Erythranthe guttata</name>
    <name type="common">Yellow monkey flower</name>
    <name type="synonym">Mimulus guttatus</name>
    <dbReference type="NCBI Taxonomy" id="4155"/>
    <lineage>
        <taxon>Eukaryota</taxon>
        <taxon>Viridiplantae</taxon>
        <taxon>Streptophyta</taxon>
        <taxon>Embryophyta</taxon>
        <taxon>Tracheophyta</taxon>
        <taxon>Spermatophyta</taxon>
        <taxon>Magnoliopsida</taxon>
        <taxon>eudicotyledons</taxon>
        <taxon>Gunneridae</taxon>
        <taxon>Pentapetalae</taxon>
        <taxon>asterids</taxon>
        <taxon>lamiids</taxon>
        <taxon>Lamiales</taxon>
        <taxon>Phrymaceae</taxon>
        <taxon>Erythranthe</taxon>
    </lineage>
</organism>
<protein>
    <recommendedName>
        <fullName evidence="3">Wall-associated receptor kinase galacturonan-binding domain-containing protein</fullName>
    </recommendedName>
</protein>
<dbReference type="GO" id="GO:0016020">
    <property type="term" value="C:membrane"/>
    <property type="evidence" value="ECO:0007669"/>
    <property type="project" value="UniProtKB-SubCell"/>
</dbReference>
<proteinExistence type="predicted"/>
<accession>A0A022R4B2</accession>
<dbReference type="PANTHER" id="PTHR33138">
    <property type="entry name" value="OS01G0690200 PROTEIN"/>
    <property type="match status" value="1"/>
</dbReference>
<dbReference type="Pfam" id="PF13947">
    <property type="entry name" value="GUB_WAK_bind"/>
    <property type="match status" value="1"/>
</dbReference>
<name>A0A022R4B2_ERYGU</name>
<reference evidence="4 5" key="1">
    <citation type="journal article" date="2013" name="Proc. Natl. Acad. Sci. U.S.A.">
        <title>Fine-scale variation in meiotic recombination in Mimulus inferred from population shotgun sequencing.</title>
        <authorList>
            <person name="Hellsten U."/>
            <person name="Wright K.M."/>
            <person name="Jenkins J."/>
            <person name="Shu S."/>
            <person name="Yuan Y."/>
            <person name="Wessler S.R."/>
            <person name="Schmutz J."/>
            <person name="Willis J.H."/>
            <person name="Rokhsar D.S."/>
        </authorList>
    </citation>
    <scope>NUCLEOTIDE SEQUENCE [LARGE SCALE GENOMIC DNA]</scope>
    <source>
        <strain evidence="5">cv. DUN x IM62</strain>
    </source>
</reference>
<dbReference type="STRING" id="4155.A0A022R4B2"/>
<evidence type="ECO:0000256" key="2">
    <source>
        <dbReference type="ARBA" id="ARBA00022729"/>
    </source>
</evidence>
<dbReference type="AlphaFoldDB" id="A0A022R4B2"/>
<sequence length="283" mass="31900">HLSVSAILDSQIDITCATRSNIFRVFSLLKMETKPKNGKKRLLFLLEAILLSIYFPAFFCQKDDGMPQPKACWDMPQSLNCGNVRYISKPFWFKPMCASRPDYELICEGGVPILKISSSSYRVHEIDYDAHTLTIVREDLWDNTCPEIPRNITKDFDGNLLYDYLPEFKENNVTLYYDCQSSNDLLAQIPNSFSCEDETDTRINLFDVTSAGPGPNITCADSITVPVSETVVRSLQNPEPSSINILRTALASGFSIRWLLDDTPLVPPPPPQAYTSLTKALLR</sequence>
<evidence type="ECO:0000313" key="4">
    <source>
        <dbReference type="EMBL" id="EYU34423.1"/>
    </source>
</evidence>
<evidence type="ECO:0000256" key="1">
    <source>
        <dbReference type="ARBA" id="ARBA00004167"/>
    </source>
</evidence>
<dbReference type="GO" id="GO:0030247">
    <property type="term" value="F:polysaccharide binding"/>
    <property type="evidence" value="ECO:0007669"/>
    <property type="project" value="InterPro"/>
</dbReference>
<gene>
    <name evidence="4" type="ORF">MIMGU_mgv11b015254mg</name>
</gene>
<keyword evidence="2" id="KW-0732">Signal</keyword>